<evidence type="ECO:0000313" key="3">
    <source>
        <dbReference type="EMBL" id="MDQ0463718.1"/>
    </source>
</evidence>
<sequence length="249" mass="25119">MSGELRGRTAIITGAAGGIGAVSARLFAEAGANVVCADLSLEGAQAVAAGLPSALAVRVDVADSASVAAMVAAAVERFGRLDCAFNNAGIEVEARPTHEADEDVFDRTIAVNLRGVFLCLKHEIAAMLKTGGGSIVNTASIAGVGGAPNMPAYAASKHGVIGLTRTAALEYARLGIRVNAVCPGVVRTAMMKAAIAAAPARADRVAGMHPMNRVAEPEEVARAALWLCSDAASFITGDALRVDGGVGAR</sequence>
<accession>A0ABU0INY0</accession>
<protein>
    <submittedName>
        <fullName evidence="3">NAD(P)-dependent dehydrogenase (Short-subunit alcohol dehydrogenase family)</fullName>
    </submittedName>
</protein>
<dbReference type="CDD" id="cd05233">
    <property type="entry name" value="SDR_c"/>
    <property type="match status" value="1"/>
</dbReference>
<organism evidence="3 4">
    <name type="scientific">Caulobacter ginsengisoli</name>
    <dbReference type="NCBI Taxonomy" id="400775"/>
    <lineage>
        <taxon>Bacteria</taxon>
        <taxon>Pseudomonadati</taxon>
        <taxon>Pseudomonadota</taxon>
        <taxon>Alphaproteobacteria</taxon>
        <taxon>Caulobacterales</taxon>
        <taxon>Caulobacteraceae</taxon>
        <taxon>Caulobacter</taxon>
    </lineage>
</organism>
<evidence type="ECO:0000256" key="2">
    <source>
        <dbReference type="ARBA" id="ARBA00023002"/>
    </source>
</evidence>
<dbReference type="SUPFAM" id="SSF51735">
    <property type="entry name" value="NAD(P)-binding Rossmann-fold domains"/>
    <property type="match status" value="1"/>
</dbReference>
<dbReference type="PROSITE" id="PS00061">
    <property type="entry name" value="ADH_SHORT"/>
    <property type="match status" value="1"/>
</dbReference>
<reference evidence="3 4" key="1">
    <citation type="submission" date="2023-07" db="EMBL/GenBank/DDBJ databases">
        <title>Genomic Encyclopedia of Type Strains, Phase IV (KMG-IV): sequencing the most valuable type-strain genomes for metagenomic binning, comparative biology and taxonomic classification.</title>
        <authorList>
            <person name="Goeker M."/>
        </authorList>
    </citation>
    <scope>NUCLEOTIDE SEQUENCE [LARGE SCALE GENOMIC DNA]</scope>
    <source>
        <strain evidence="3 4">DSM 18695</strain>
    </source>
</reference>
<dbReference type="InterPro" id="IPR020904">
    <property type="entry name" value="Sc_DH/Rdtase_CS"/>
</dbReference>
<comment type="similarity">
    <text evidence="1">Belongs to the short-chain dehydrogenases/reductases (SDR) family.</text>
</comment>
<dbReference type="PANTHER" id="PTHR24321:SF8">
    <property type="entry name" value="ESTRADIOL 17-BETA-DEHYDROGENASE 8-RELATED"/>
    <property type="match status" value="1"/>
</dbReference>
<dbReference type="InterPro" id="IPR036291">
    <property type="entry name" value="NAD(P)-bd_dom_sf"/>
</dbReference>
<dbReference type="PRINTS" id="PR00080">
    <property type="entry name" value="SDRFAMILY"/>
</dbReference>
<dbReference type="PANTHER" id="PTHR24321">
    <property type="entry name" value="DEHYDROGENASES, SHORT CHAIN"/>
    <property type="match status" value="1"/>
</dbReference>
<keyword evidence="4" id="KW-1185">Reference proteome</keyword>
<comment type="caution">
    <text evidence="3">The sequence shown here is derived from an EMBL/GenBank/DDBJ whole genome shotgun (WGS) entry which is preliminary data.</text>
</comment>
<keyword evidence="2" id="KW-0560">Oxidoreductase</keyword>
<dbReference type="Pfam" id="PF13561">
    <property type="entry name" value="adh_short_C2"/>
    <property type="match status" value="1"/>
</dbReference>
<dbReference type="NCBIfam" id="NF005559">
    <property type="entry name" value="PRK07231.1"/>
    <property type="match status" value="1"/>
</dbReference>
<dbReference type="RefSeq" id="WP_307347855.1">
    <property type="nucleotide sequence ID" value="NZ_JAUSVS010000002.1"/>
</dbReference>
<proteinExistence type="inferred from homology"/>
<dbReference type="InterPro" id="IPR002347">
    <property type="entry name" value="SDR_fam"/>
</dbReference>
<dbReference type="PRINTS" id="PR00081">
    <property type="entry name" value="GDHRDH"/>
</dbReference>
<dbReference type="Gene3D" id="3.40.50.720">
    <property type="entry name" value="NAD(P)-binding Rossmann-like Domain"/>
    <property type="match status" value="1"/>
</dbReference>
<dbReference type="Proteomes" id="UP001228905">
    <property type="component" value="Unassembled WGS sequence"/>
</dbReference>
<dbReference type="EMBL" id="JAUSVS010000002">
    <property type="protein sequence ID" value="MDQ0463718.1"/>
    <property type="molecule type" value="Genomic_DNA"/>
</dbReference>
<gene>
    <name evidence="3" type="ORF">QO010_001489</name>
</gene>
<name>A0ABU0INY0_9CAUL</name>
<evidence type="ECO:0000256" key="1">
    <source>
        <dbReference type="ARBA" id="ARBA00006484"/>
    </source>
</evidence>
<evidence type="ECO:0000313" key="4">
    <source>
        <dbReference type="Proteomes" id="UP001228905"/>
    </source>
</evidence>